<sequence>MVKVSVIVPIYNSEIYLRRSIESIQNQTLEDIQIILVNDGSTDNSLSICKEYQKNDIRIEIIDKPNEGVSSSRNAGIEIAKGEYIGFIDPDDWIERGMYTNLYEQVKSSDAEVCIGNYLVENKGKVTPNLLNIKQNLLVGEEIVQLIIVNMIGSSNLNSNTSTIMGSVCRLIIKRDLISYNKLKFELGIPLMEDLIFCVQVLLKSKKVSINRDLYYHYMINSNSVTSSYRGGMINIQHEVYKILKKLLQSEIDINSIVEQRLQNRYVSMYILSIANEVRRGNVKEYSEKILYIKNLCKDKKLKAILKKVDMKGYTLRKKFVLTALKYELGVLLYIYYKLLLKLERR</sequence>
<feature type="domain" description="Glycosyltransferase 2-like" evidence="4">
    <location>
        <begin position="5"/>
        <end position="128"/>
    </location>
</feature>
<evidence type="ECO:0000256" key="2">
    <source>
        <dbReference type="ARBA" id="ARBA00022676"/>
    </source>
</evidence>
<dbReference type="CDD" id="cd00761">
    <property type="entry name" value="Glyco_tranf_GTA_type"/>
    <property type="match status" value="1"/>
</dbReference>
<proteinExistence type="inferred from homology"/>
<dbReference type="Gene3D" id="3.90.550.10">
    <property type="entry name" value="Spore Coat Polysaccharide Biosynthesis Protein SpsA, Chain A"/>
    <property type="match status" value="1"/>
</dbReference>
<keyword evidence="3" id="KW-0808">Transferase</keyword>
<evidence type="ECO:0000256" key="1">
    <source>
        <dbReference type="ARBA" id="ARBA00006739"/>
    </source>
</evidence>
<comment type="similarity">
    <text evidence="1">Belongs to the glycosyltransferase 2 family.</text>
</comment>
<organism evidence="5 6">
    <name type="scientific">Lysinibacillus xylanilyticus</name>
    <dbReference type="NCBI Taxonomy" id="582475"/>
    <lineage>
        <taxon>Bacteria</taxon>
        <taxon>Bacillati</taxon>
        <taxon>Bacillota</taxon>
        <taxon>Bacilli</taxon>
        <taxon>Bacillales</taxon>
        <taxon>Bacillaceae</taxon>
        <taxon>Lysinibacillus</taxon>
    </lineage>
</organism>
<evidence type="ECO:0000313" key="5">
    <source>
        <dbReference type="EMBL" id="KMY29625.1"/>
    </source>
</evidence>
<dbReference type="RefSeq" id="WP_049668526.1">
    <property type="nucleotide sequence ID" value="NZ_LFXJ01000010.1"/>
</dbReference>
<dbReference type="AlphaFoldDB" id="A0A0K9F524"/>
<dbReference type="Proteomes" id="UP000037326">
    <property type="component" value="Unassembled WGS sequence"/>
</dbReference>
<dbReference type="GO" id="GO:0016757">
    <property type="term" value="F:glycosyltransferase activity"/>
    <property type="evidence" value="ECO:0007669"/>
    <property type="project" value="UniProtKB-KW"/>
</dbReference>
<dbReference type="PANTHER" id="PTHR22916">
    <property type="entry name" value="GLYCOSYLTRANSFERASE"/>
    <property type="match status" value="1"/>
</dbReference>
<accession>A0A0K9F524</accession>
<gene>
    <name evidence="5" type="ORF">ACZ11_21285</name>
</gene>
<keyword evidence="2" id="KW-0328">Glycosyltransferase</keyword>
<protein>
    <recommendedName>
        <fullName evidence="4">Glycosyltransferase 2-like domain-containing protein</fullName>
    </recommendedName>
</protein>
<dbReference type="InterPro" id="IPR029044">
    <property type="entry name" value="Nucleotide-diphossugar_trans"/>
</dbReference>
<evidence type="ECO:0000256" key="3">
    <source>
        <dbReference type="ARBA" id="ARBA00022679"/>
    </source>
</evidence>
<reference evidence="6" key="1">
    <citation type="submission" date="2015-07" db="EMBL/GenBank/DDBJ databases">
        <authorList>
            <consortium name="Consortium for Microbial Forensics and Genomics (microFORGE)"/>
            <person name="Knight B.M."/>
            <person name="Roberts D.P."/>
            <person name="Lin D."/>
            <person name="Hari K."/>
            <person name="Fletcher J."/>
            <person name="Melcher U."/>
            <person name="Blagden T."/>
            <person name="Winegar R.A."/>
        </authorList>
    </citation>
    <scope>NUCLEOTIDE SEQUENCE [LARGE SCALE GENOMIC DNA]</scope>
    <source>
        <strain evidence="6">DSM 23493</strain>
    </source>
</reference>
<evidence type="ECO:0000259" key="4">
    <source>
        <dbReference type="Pfam" id="PF00535"/>
    </source>
</evidence>
<comment type="caution">
    <text evidence="5">The sequence shown here is derived from an EMBL/GenBank/DDBJ whole genome shotgun (WGS) entry which is preliminary data.</text>
</comment>
<evidence type="ECO:0000313" key="6">
    <source>
        <dbReference type="Proteomes" id="UP000037326"/>
    </source>
</evidence>
<dbReference type="PANTHER" id="PTHR22916:SF51">
    <property type="entry name" value="GLYCOSYLTRANSFERASE EPSH-RELATED"/>
    <property type="match status" value="1"/>
</dbReference>
<dbReference type="PATRIC" id="fig|582475.4.peg.3355"/>
<dbReference type="EMBL" id="LFXJ01000010">
    <property type="protein sequence ID" value="KMY29625.1"/>
    <property type="molecule type" value="Genomic_DNA"/>
</dbReference>
<dbReference type="InterPro" id="IPR001173">
    <property type="entry name" value="Glyco_trans_2-like"/>
</dbReference>
<dbReference type="GeneID" id="96600747"/>
<name>A0A0K9F524_9BACI</name>
<dbReference type="SUPFAM" id="SSF53448">
    <property type="entry name" value="Nucleotide-diphospho-sugar transferases"/>
    <property type="match status" value="1"/>
</dbReference>
<dbReference type="Pfam" id="PF00535">
    <property type="entry name" value="Glycos_transf_2"/>
    <property type="match status" value="1"/>
</dbReference>